<proteinExistence type="predicted"/>
<dbReference type="InterPro" id="IPR029033">
    <property type="entry name" value="His_PPase_superfam"/>
</dbReference>
<name>A0ABX7T8J3_9SPHN</name>
<reference evidence="1 2" key="1">
    <citation type="submission" date="2021-03" db="EMBL/GenBank/DDBJ databases">
        <title>Complete genome of Parasphingorhabdus_sp.JHSY0214.</title>
        <authorList>
            <person name="Yoo J.H."/>
            <person name="Bae J.W."/>
        </authorList>
    </citation>
    <scope>NUCLEOTIDE SEQUENCE [LARGE SCALE GENOMIC DNA]</scope>
    <source>
        <strain evidence="1 2">JHSY0214</strain>
    </source>
</reference>
<organism evidence="1 2">
    <name type="scientific">Parasphingorhabdus cellanae</name>
    <dbReference type="NCBI Taxonomy" id="2806553"/>
    <lineage>
        <taxon>Bacteria</taxon>
        <taxon>Pseudomonadati</taxon>
        <taxon>Pseudomonadota</taxon>
        <taxon>Alphaproteobacteria</taxon>
        <taxon>Sphingomonadales</taxon>
        <taxon>Sphingomonadaceae</taxon>
        <taxon>Parasphingorhabdus</taxon>
    </lineage>
</organism>
<dbReference type="CDD" id="cd07067">
    <property type="entry name" value="HP_PGM_like"/>
    <property type="match status" value="1"/>
</dbReference>
<keyword evidence="2" id="KW-1185">Reference proteome</keyword>
<sequence length="178" mass="19667">MIWLVRHPPVAIHWQKLCYGASDMGLSREGARIAKVLVDKLVTLSPDLIVHSDRKRTRIIAEQAAEKLSAEIRADHRWRERDFGDWEGCSWNEIYRATGNAMDGMLDDPEGFRPGGGETTQELVDRALDGWRTLLTDKDIAVIAHGGPIAAVLAHRAEASISSLPDYIPQTGSITEAG</sequence>
<dbReference type="Gene3D" id="3.40.50.1240">
    <property type="entry name" value="Phosphoglycerate mutase-like"/>
    <property type="match status" value="1"/>
</dbReference>
<dbReference type="SMART" id="SM00855">
    <property type="entry name" value="PGAM"/>
    <property type="match status" value="1"/>
</dbReference>
<accession>A0ABX7T8J3</accession>
<gene>
    <name evidence="1" type="ORF">J4G78_04050</name>
</gene>
<dbReference type="PANTHER" id="PTHR48100:SF59">
    <property type="entry name" value="ADENOSYLCOBALAMIN_ALPHA-RIBAZOLE PHOSPHATASE"/>
    <property type="match status" value="1"/>
</dbReference>
<dbReference type="SUPFAM" id="SSF53254">
    <property type="entry name" value="Phosphoglycerate mutase-like"/>
    <property type="match status" value="1"/>
</dbReference>
<protein>
    <submittedName>
        <fullName evidence="1">Histidine phosphatase family protein</fullName>
    </submittedName>
</protein>
<dbReference type="PANTHER" id="PTHR48100">
    <property type="entry name" value="BROAD-SPECIFICITY PHOSPHATASE YOR283W-RELATED"/>
    <property type="match status" value="1"/>
</dbReference>
<evidence type="ECO:0000313" key="2">
    <source>
        <dbReference type="Proteomes" id="UP000663923"/>
    </source>
</evidence>
<dbReference type="RefSeq" id="WP_207988703.1">
    <property type="nucleotide sequence ID" value="NZ_CP071794.1"/>
</dbReference>
<dbReference type="Proteomes" id="UP000663923">
    <property type="component" value="Chromosome"/>
</dbReference>
<dbReference type="Pfam" id="PF00300">
    <property type="entry name" value="His_Phos_1"/>
    <property type="match status" value="1"/>
</dbReference>
<dbReference type="InterPro" id="IPR013078">
    <property type="entry name" value="His_Pase_superF_clade-1"/>
</dbReference>
<dbReference type="EMBL" id="CP071794">
    <property type="protein sequence ID" value="QTD56759.1"/>
    <property type="molecule type" value="Genomic_DNA"/>
</dbReference>
<dbReference type="InterPro" id="IPR050275">
    <property type="entry name" value="PGM_Phosphatase"/>
</dbReference>
<evidence type="ECO:0000313" key="1">
    <source>
        <dbReference type="EMBL" id="QTD56759.1"/>
    </source>
</evidence>